<dbReference type="InterPro" id="IPR011600">
    <property type="entry name" value="Pept_C14_caspase"/>
</dbReference>
<evidence type="ECO:0000256" key="1">
    <source>
        <dbReference type="ARBA" id="ARBA00010134"/>
    </source>
</evidence>
<keyword evidence="2" id="KW-0053">Apoptosis</keyword>
<dbReference type="EMBL" id="JAWDGP010005803">
    <property type="protein sequence ID" value="KAK3751960.1"/>
    <property type="molecule type" value="Genomic_DNA"/>
</dbReference>
<dbReference type="CDD" id="cd00032">
    <property type="entry name" value="CASc"/>
    <property type="match status" value="1"/>
</dbReference>
<comment type="similarity">
    <text evidence="1 3">Belongs to the peptidase C14A family.</text>
</comment>
<dbReference type="InterPro" id="IPR016129">
    <property type="entry name" value="Caspase_his_AS"/>
</dbReference>
<keyword evidence="7" id="KW-1185">Reference proteome</keyword>
<evidence type="ECO:0000259" key="4">
    <source>
        <dbReference type="PROSITE" id="PS50207"/>
    </source>
</evidence>
<dbReference type="PANTHER" id="PTHR48169">
    <property type="entry name" value="DED DOMAIN-CONTAINING PROTEIN"/>
    <property type="match status" value="1"/>
</dbReference>
<proteinExistence type="inferred from homology"/>
<dbReference type="PROSITE" id="PS50207">
    <property type="entry name" value="CASPASE_P10"/>
    <property type="match status" value="1"/>
</dbReference>
<reference evidence="6" key="1">
    <citation type="journal article" date="2023" name="G3 (Bethesda)">
        <title>A reference genome for the long-term kleptoplast-retaining sea slug Elysia crispata morphotype clarki.</title>
        <authorList>
            <person name="Eastman K.E."/>
            <person name="Pendleton A.L."/>
            <person name="Shaikh M.A."/>
            <person name="Suttiyut T."/>
            <person name="Ogas R."/>
            <person name="Tomko P."/>
            <person name="Gavelis G."/>
            <person name="Widhalm J.R."/>
            <person name="Wisecaver J.H."/>
        </authorList>
    </citation>
    <scope>NUCLEOTIDE SEQUENCE</scope>
    <source>
        <strain evidence="6">ECLA1</strain>
    </source>
</reference>
<dbReference type="SUPFAM" id="SSF52129">
    <property type="entry name" value="Caspase-like"/>
    <property type="match status" value="1"/>
</dbReference>
<feature type="domain" description="Caspase family p20" evidence="5">
    <location>
        <begin position="77"/>
        <end position="201"/>
    </location>
</feature>
<evidence type="ECO:0000256" key="2">
    <source>
        <dbReference type="ARBA" id="ARBA00022703"/>
    </source>
</evidence>
<dbReference type="InterPro" id="IPR015917">
    <property type="entry name" value="Pept_C14A"/>
</dbReference>
<accession>A0AAE0YNX8</accession>
<dbReference type="GO" id="GO:0051604">
    <property type="term" value="P:protein maturation"/>
    <property type="evidence" value="ECO:0007669"/>
    <property type="project" value="UniProtKB-ARBA"/>
</dbReference>
<gene>
    <name evidence="6" type="ORF">RRG08_046232</name>
</gene>
<sequence>MDTGMIAIGDFTGNASPPQVKGTTASMEDFEMMDAPRAAGGDPQTAAAARGDFEKIPEQLDNAAAELFDRYKMTADPRGVCFIIDVQSFSWDHLRYRAGSEVDREKLRSTFTHLKFKVEEITNPSADDINRALMGVSQRDHSAYDCLVICILSHGGPNYFYGSDGRKFDEKSLFELFSTRACPSLASKPKLFFFSYCRGLQEQEGVNVIETDSPMVEANSCIVPNLSDFLFGYATPQHYVSYRNRSKGTFYIEVLTDVLNKDAKRLELQHILLRVNMLVSIKATGTPNRQIPKPEHTLKKQLYFL</sequence>
<evidence type="ECO:0000313" key="6">
    <source>
        <dbReference type="EMBL" id="KAK3751960.1"/>
    </source>
</evidence>
<dbReference type="GO" id="GO:0006915">
    <property type="term" value="P:apoptotic process"/>
    <property type="evidence" value="ECO:0007669"/>
    <property type="project" value="UniProtKB-KW"/>
</dbReference>
<evidence type="ECO:0000313" key="7">
    <source>
        <dbReference type="Proteomes" id="UP001283361"/>
    </source>
</evidence>
<organism evidence="6 7">
    <name type="scientific">Elysia crispata</name>
    <name type="common">lettuce slug</name>
    <dbReference type="NCBI Taxonomy" id="231223"/>
    <lineage>
        <taxon>Eukaryota</taxon>
        <taxon>Metazoa</taxon>
        <taxon>Spiralia</taxon>
        <taxon>Lophotrochozoa</taxon>
        <taxon>Mollusca</taxon>
        <taxon>Gastropoda</taxon>
        <taxon>Heterobranchia</taxon>
        <taxon>Euthyneura</taxon>
        <taxon>Panpulmonata</taxon>
        <taxon>Sacoglossa</taxon>
        <taxon>Placobranchoidea</taxon>
        <taxon>Plakobranchidae</taxon>
        <taxon>Elysia</taxon>
    </lineage>
</organism>
<dbReference type="GO" id="GO:0006508">
    <property type="term" value="P:proteolysis"/>
    <property type="evidence" value="ECO:0007669"/>
    <property type="project" value="InterPro"/>
</dbReference>
<dbReference type="GO" id="GO:0004197">
    <property type="term" value="F:cysteine-type endopeptidase activity"/>
    <property type="evidence" value="ECO:0007669"/>
    <property type="project" value="InterPro"/>
</dbReference>
<dbReference type="PRINTS" id="PR00376">
    <property type="entry name" value="IL1BCENZYME"/>
</dbReference>
<dbReference type="PROSITE" id="PS50208">
    <property type="entry name" value="CASPASE_P20"/>
    <property type="match status" value="1"/>
</dbReference>
<feature type="domain" description="Caspase family p10" evidence="4">
    <location>
        <begin position="223"/>
        <end position="305"/>
    </location>
</feature>
<protein>
    <submittedName>
        <fullName evidence="6">Uncharacterized protein</fullName>
    </submittedName>
</protein>
<dbReference type="Proteomes" id="UP001283361">
    <property type="component" value="Unassembled WGS sequence"/>
</dbReference>
<dbReference type="Gene3D" id="3.40.50.1460">
    <property type="match status" value="1"/>
</dbReference>
<comment type="caution">
    <text evidence="6">The sequence shown here is derived from an EMBL/GenBank/DDBJ whole genome shotgun (WGS) entry which is preliminary data.</text>
</comment>
<dbReference type="InterPro" id="IPR001309">
    <property type="entry name" value="Pept_C14_p20"/>
</dbReference>
<evidence type="ECO:0000256" key="3">
    <source>
        <dbReference type="RuleBase" id="RU003971"/>
    </source>
</evidence>
<evidence type="ECO:0000259" key="5">
    <source>
        <dbReference type="PROSITE" id="PS50208"/>
    </source>
</evidence>
<dbReference type="PROSITE" id="PS01121">
    <property type="entry name" value="CASPASE_HIS"/>
    <property type="match status" value="1"/>
</dbReference>
<dbReference type="InterPro" id="IPR002138">
    <property type="entry name" value="Pept_C14_p10"/>
</dbReference>
<dbReference type="SMART" id="SM00115">
    <property type="entry name" value="CASc"/>
    <property type="match status" value="1"/>
</dbReference>
<dbReference type="AlphaFoldDB" id="A0AAE0YNX8"/>
<dbReference type="InterPro" id="IPR029030">
    <property type="entry name" value="Caspase-like_dom_sf"/>
</dbReference>
<dbReference type="PANTHER" id="PTHR48169:SF7">
    <property type="entry name" value="CASPASE 10"/>
    <property type="match status" value="1"/>
</dbReference>
<dbReference type="Pfam" id="PF00656">
    <property type="entry name" value="Peptidase_C14"/>
    <property type="match status" value="1"/>
</dbReference>
<name>A0AAE0YNX8_9GAST</name>
<dbReference type="GO" id="GO:0005737">
    <property type="term" value="C:cytoplasm"/>
    <property type="evidence" value="ECO:0007669"/>
    <property type="project" value="UniProtKB-ARBA"/>
</dbReference>
<dbReference type="GO" id="GO:0043067">
    <property type="term" value="P:regulation of programmed cell death"/>
    <property type="evidence" value="ECO:0007669"/>
    <property type="project" value="UniProtKB-ARBA"/>
</dbReference>